<dbReference type="EMBL" id="VOIH02000009">
    <property type="protein sequence ID" value="KAF3436781.1"/>
    <property type="molecule type" value="Genomic_DNA"/>
</dbReference>
<organism evidence="3 4">
    <name type="scientific">Rhamnella rubrinervis</name>
    <dbReference type="NCBI Taxonomy" id="2594499"/>
    <lineage>
        <taxon>Eukaryota</taxon>
        <taxon>Viridiplantae</taxon>
        <taxon>Streptophyta</taxon>
        <taxon>Embryophyta</taxon>
        <taxon>Tracheophyta</taxon>
        <taxon>Spermatophyta</taxon>
        <taxon>Magnoliopsida</taxon>
        <taxon>eudicotyledons</taxon>
        <taxon>Gunneridae</taxon>
        <taxon>Pentapetalae</taxon>
        <taxon>rosids</taxon>
        <taxon>fabids</taxon>
        <taxon>Rosales</taxon>
        <taxon>Rhamnaceae</taxon>
        <taxon>rhamnoid group</taxon>
        <taxon>Rhamneae</taxon>
        <taxon>Rhamnella</taxon>
    </lineage>
</organism>
<accession>A0A8K0GTD6</accession>
<evidence type="ECO:0000313" key="3">
    <source>
        <dbReference type="EMBL" id="KAF3436781.1"/>
    </source>
</evidence>
<comment type="caution">
    <text evidence="3">The sequence shown here is derived from an EMBL/GenBank/DDBJ whole genome shotgun (WGS) entry which is preliminary data.</text>
</comment>
<sequence>MVITGTPSIKDGCLVVRSNVVLTGVPENVVVSPASYGSAFIGVTSTSPSSRLVFSLGILGAFKFLSLFKFKIWWMIPRRTIGSEIPMETQMLLLEAKEESPCMMIFLLTNLLKTPFTFSSYCVRWIVPLKFARDLDASVQTSQALEALFVSSGTIHLNSLKSPSNPISFRLVWMVHLGRYTKVHPQGIEEGLKSFNEGGCSPKFLIIDDGWQHTTNEFCKEGEPHIEGTQFATRLVDIKENGKFKSSGSEMDAPTSMSLSVSSKRNMD</sequence>
<reference evidence="3" key="1">
    <citation type="submission" date="2020-03" db="EMBL/GenBank/DDBJ databases">
        <title>A high-quality chromosome-level genome assembly of a woody plant with both climbing and erect habits, Rhamnella rubrinervis.</title>
        <authorList>
            <person name="Lu Z."/>
            <person name="Yang Y."/>
            <person name="Zhu X."/>
            <person name="Sun Y."/>
        </authorList>
    </citation>
    <scope>NUCLEOTIDE SEQUENCE</scope>
    <source>
        <strain evidence="3">BYM</strain>
        <tissue evidence="3">Leaf</tissue>
    </source>
</reference>
<keyword evidence="1" id="KW-0119">Carbohydrate metabolism</keyword>
<dbReference type="PANTHER" id="PTHR31268">
    <property type="match status" value="1"/>
</dbReference>
<proteinExistence type="predicted"/>
<keyword evidence="4" id="KW-1185">Reference proteome</keyword>
<gene>
    <name evidence="3" type="ORF">FNV43_RR19534</name>
</gene>
<dbReference type="InterPro" id="IPR008811">
    <property type="entry name" value="Glycosyl_hydrolases_36"/>
</dbReference>
<evidence type="ECO:0008006" key="5">
    <source>
        <dbReference type="Google" id="ProtNLM"/>
    </source>
</evidence>
<protein>
    <recommendedName>
        <fullName evidence="5">Galactinol--sucrose galactosyltransferase</fullName>
    </recommendedName>
</protein>
<feature type="compositionally biased region" description="Polar residues" evidence="2">
    <location>
        <begin position="244"/>
        <end position="268"/>
    </location>
</feature>
<name>A0A8K0GTD6_9ROSA</name>
<feature type="region of interest" description="Disordered" evidence="2">
    <location>
        <begin position="243"/>
        <end position="268"/>
    </location>
</feature>
<dbReference type="Pfam" id="PF05691">
    <property type="entry name" value="Raffinose_syn"/>
    <property type="match status" value="2"/>
</dbReference>
<evidence type="ECO:0000313" key="4">
    <source>
        <dbReference type="Proteomes" id="UP000796880"/>
    </source>
</evidence>
<evidence type="ECO:0000256" key="1">
    <source>
        <dbReference type="ARBA" id="ARBA00023277"/>
    </source>
</evidence>
<dbReference type="OrthoDB" id="1194211at2759"/>
<dbReference type="AlphaFoldDB" id="A0A8K0GTD6"/>
<dbReference type="PANTHER" id="PTHR31268:SF10">
    <property type="entry name" value="GALACTINOL--SUCROSE GALACTOSYLTRANSFERASE"/>
    <property type="match status" value="1"/>
</dbReference>
<dbReference type="Proteomes" id="UP000796880">
    <property type="component" value="Unassembled WGS sequence"/>
</dbReference>
<evidence type="ECO:0000256" key="2">
    <source>
        <dbReference type="SAM" id="MobiDB-lite"/>
    </source>
</evidence>